<proteinExistence type="predicted"/>
<gene>
    <name evidence="2" type="ORF">JOB18_002954</name>
</gene>
<organism evidence="2 3">
    <name type="scientific">Solea senegalensis</name>
    <name type="common">Senegalese sole</name>
    <dbReference type="NCBI Taxonomy" id="28829"/>
    <lineage>
        <taxon>Eukaryota</taxon>
        <taxon>Metazoa</taxon>
        <taxon>Chordata</taxon>
        <taxon>Craniata</taxon>
        <taxon>Vertebrata</taxon>
        <taxon>Euteleostomi</taxon>
        <taxon>Actinopterygii</taxon>
        <taxon>Neopterygii</taxon>
        <taxon>Teleostei</taxon>
        <taxon>Neoteleostei</taxon>
        <taxon>Acanthomorphata</taxon>
        <taxon>Carangaria</taxon>
        <taxon>Pleuronectiformes</taxon>
        <taxon>Pleuronectoidei</taxon>
        <taxon>Soleidae</taxon>
        <taxon>Solea</taxon>
    </lineage>
</organism>
<name>A0AAV6S184_SOLSE</name>
<accession>A0AAV6S184</accession>
<evidence type="ECO:0000313" key="2">
    <source>
        <dbReference type="EMBL" id="KAG7511541.1"/>
    </source>
</evidence>
<evidence type="ECO:0000313" key="3">
    <source>
        <dbReference type="Proteomes" id="UP000693946"/>
    </source>
</evidence>
<keyword evidence="3" id="KW-1185">Reference proteome</keyword>
<reference evidence="2 3" key="1">
    <citation type="journal article" date="2021" name="Sci. Rep.">
        <title>Chromosome anchoring in Senegalese sole (Solea senegalensis) reveals sex-associated markers and genome rearrangements in flatfish.</title>
        <authorList>
            <person name="Guerrero-Cozar I."/>
            <person name="Gomez-Garrido J."/>
            <person name="Berbel C."/>
            <person name="Martinez-Blanch J.F."/>
            <person name="Alioto T."/>
            <person name="Claros M.G."/>
            <person name="Gagnaire P.A."/>
            <person name="Manchado M."/>
        </authorList>
    </citation>
    <scope>NUCLEOTIDE SEQUENCE [LARGE SCALE GENOMIC DNA]</scope>
    <source>
        <strain evidence="2">Sse05_10M</strain>
    </source>
</reference>
<sequence>MLATAQLVCAILPQGLWTFAKDRCTHEARRLKTAVELQLEMGKIQKWILLLTLDESAAQIEKGHRGSRQTSPESNVAPAAQVRHQERWRTGGALVEARREKKEKRMKERKKKKRWRALGKQSLMRGRREKPSHCHEILWCGSGTSNVQKERLALS</sequence>
<dbReference type="Proteomes" id="UP000693946">
    <property type="component" value="Linkage Group LG15"/>
</dbReference>
<protein>
    <submittedName>
        <fullName evidence="2">Uncharacterized protein</fullName>
    </submittedName>
</protein>
<evidence type="ECO:0000256" key="1">
    <source>
        <dbReference type="SAM" id="MobiDB-lite"/>
    </source>
</evidence>
<comment type="caution">
    <text evidence="2">The sequence shown here is derived from an EMBL/GenBank/DDBJ whole genome shotgun (WGS) entry which is preliminary data.</text>
</comment>
<dbReference type="EMBL" id="JAGKHQ010000007">
    <property type="protein sequence ID" value="KAG7511541.1"/>
    <property type="molecule type" value="Genomic_DNA"/>
</dbReference>
<feature type="region of interest" description="Disordered" evidence="1">
    <location>
        <begin position="60"/>
        <end position="84"/>
    </location>
</feature>
<dbReference type="AlphaFoldDB" id="A0AAV6S184"/>